<evidence type="ECO:0000313" key="1">
    <source>
        <dbReference type="EMBL" id="CBY14704.1"/>
    </source>
</evidence>
<evidence type="ECO:0000313" key="2">
    <source>
        <dbReference type="Proteomes" id="UP000001307"/>
    </source>
</evidence>
<sequence length="101" mass="11597">MVDKRVPIYRRYSPYRRQQYSAEEKKAFKNLQFALPKDLLPPVIPYTSPAAPVVEPLIKPLPLSYPFLPNFKAEDNMDDTEALLETLNATILYISSLQALL</sequence>
<name>E4XYJ2_OIKDI</name>
<reference evidence="1" key="1">
    <citation type="journal article" date="2010" name="Science">
        <title>Plasticity of animal genome architecture unmasked by rapid evolution of a pelagic tunicate.</title>
        <authorList>
            <person name="Denoeud F."/>
            <person name="Henriet S."/>
            <person name="Mungpakdee S."/>
            <person name="Aury J.M."/>
            <person name="Da Silva C."/>
            <person name="Brinkmann H."/>
            <person name="Mikhaleva J."/>
            <person name="Olsen L.C."/>
            <person name="Jubin C."/>
            <person name="Canestro C."/>
            <person name="Bouquet J.M."/>
            <person name="Danks G."/>
            <person name="Poulain J."/>
            <person name="Campsteijn C."/>
            <person name="Adamski M."/>
            <person name="Cross I."/>
            <person name="Yadetie F."/>
            <person name="Muffato M."/>
            <person name="Louis A."/>
            <person name="Butcher S."/>
            <person name="Tsagkogeorga G."/>
            <person name="Konrad A."/>
            <person name="Singh S."/>
            <person name="Jensen M.F."/>
            <person name="Cong E.H."/>
            <person name="Eikeseth-Otteraa H."/>
            <person name="Noel B."/>
            <person name="Anthouard V."/>
            <person name="Porcel B.M."/>
            <person name="Kachouri-Lafond R."/>
            <person name="Nishino A."/>
            <person name="Ugolini M."/>
            <person name="Chourrout P."/>
            <person name="Nishida H."/>
            <person name="Aasland R."/>
            <person name="Huzurbazar S."/>
            <person name="Westhof E."/>
            <person name="Delsuc F."/>
            <person name="Lehrach H."/>
            <person name="Reinhardt R."/>
            <person name="Weissenbach J."/>
            <person name="Roy S.W."/>
            <person name="Artiguenave F."/>
            <person name="Postlethwait J.H."/>
            <person name="Manak J.R."/>
            <person name="Thompson E.M."/>
            <person name="Jaillon O."/>
            <person name="Du Pasquier L."/>
            <person name="Boudinot P."/>
            <person name="Liberles D.A."/>
            <person name="Volff J.N."/>
            <person name="Philippe H."/>
            <person name="Lenhard B."/>
            <person name="Roest Crollius H."/>
            <person name="Wincker P."/>
            <person name="Chourrout D."/>
        </authorList>
    </citation>
    <scope>NUCLEOTIDE SEQUENCE [LARGE SCALE GENOMIC DNA]</scope>
</reference>
<protein>
    <submittedName>
        <fullName evidence="1">Uncharacterized protein</fullName>
    </submittedName>
</protein>
<dbReference type="AlphaFoldDB" id="E4XYJ2"/>
<dbReference type="EMBL" id="FN653334">
    <property type="protein sequence ID" value="CBY14704.1"/>
    <property type="molecule type" value="Genomic_DNA"/>
</dbReference>
<keyword evidence="2" id="KW-1185">Reference proteome</keyword>
<dbReference type="InParanoid" id="E4XYJ2"/>
<gene>
    <name evidence="1" type="ORF">GSOID_T00009774001</name>
</gene>
<dbReference type="OrthoDB" id="10437222at2759"/>
<proteinExistence type="predicted"/>
<accession>E4XYJ2</accession>
<organism evidence="1">
    <name type="scientific">Oikopleura dioica</name>
    <name type="common">Tunicate</name>
    <dbReference type="NCBI Taxonomy" id="34765"/>
    <lineage>
        <taxon>Eukaryota</taxon>
        <taxon>Metazoa</taxon>
        <taxon>Chordata</taxon>
        <taxon>Tunicata</taxon>
        <taxon>Appendicularia</taxon>
        <taxon>Copelata</taxon>
        <taxon>Oikopleuridae</taxon>
        <taxon>Oikopleura</taxon>
    </lineage>
</organism>
<dbReference type="Proteomes" id="UP000001307">
    <property type="component" value="Unassembled WGS sequence"/>
</dbReference>